<gene>
    <name evidence="11" type="ORF">BLNAU_206</name>
</gene>
<keyword evidence="3" id="KW-0479">Metal-binding</keyword>
<accession>A0ABQ9YMB3</accession>
<comment type="caution">
    <text evidence="11">The sequence shown here is derived from an EMBL/GenBank/DDBJ whole genome shotgun (WGS) entry which is preliminary data.</text>
</comment>
<evidence type="ECO:0000256" key="8">
    <source>
        <dbReference type="ARBA" id="ARBA00023186"/>
    </source>
</evidence>
<feature type="chain" id="PRO_5044988899" evidence="9">
    <location>
        <begin position="21"/>
        <end position="451"/>
    </location>
</feature>
<comment type="subcellular location">
    <subcellularLocation>
        <location evidence="1">Endoplasmic reticulum</location>
    </subcellularLocation>
</comment>
<feature type="region of interest" description="Disordered" evidence="10">
    <location>
        <begin position="352"/>
        <end position="451"/>
    </location>
</feature>
<dbReference type="Gene3D" id="2.60.120.200">
    <property type="match status" value="1"/>
</dbReference>
<sequence length="451" mass="54073">MFSLLPFVLISFQTCEVIFTEEFDYGWKNRWVEGHYYDKEGTQGKWGWKLPKHYAKKEIDHVLYTTEEKKNYHISADLGRTFSNEGKDLIIAYTYKNEGEWAVQSAYLKLFPDGIDQTMLNRDTPWYLMFGADFNGRGNDMLRTVFRYRNMNFEMRSNHAVPHNEEPHLHTLIIHPDWTYEIHLDDILERKGNLEDEFDHIRPRLIPDPNAKKPDWWCDEPEIYDPTERKPADWDQPMVIDDPTDVKPDDWNSTTQGEWKPRRIPNPKYKGTWFPRIIPNPEYRGEWEPPMITNPDFEKEKPTYAFQKIRYIGFDLYQQECGSMFDKIFVGTDIAEYRAYLQVTWFPYKRAEKQGAEDDKKTEREKKKEERAKSQYKNKKDEVKQKEEKLKKLSEREMEEDDDDDDDQFDDDDEYDYDDDEDDDDDDDEIVQTPKSKQTSSKSTSKSTKKR</sequence>
<dbReference type="EMBL" id="JARBJD010000001">
    <property type="protein sequence ID" value="KAK2964905.1"/>
    <property type="molecule type" value="Genomic_DNA"/>
</dbReference>
<evidence type="ECO:0000313" key="12">
    <source>
        <dbReference type="Proteomes" id="UP001281761"/>
    </source>
</evidence>
<feature type="region of interest" description="Disordered" evidence="10">
    <location>
        <begin position="227"/>
        <end position="262"/>
    </location>
</feature>
<keyword evidence="9" id="KW-0732">Signal</keyword>
<name>A0ABQ9YMB3_9EUKA</name>
<evidence type="ECO:0000256" key="4">
    <source>
        <dbReference type="ARBA" id="ARBA00022734"/>
    </source>
</evidence>
<dbReference type="SUPFAM" id="SSF63887">
    <property type="entry name" value="P-domain of calnexin/calreticulin"/>
    <property type="match status" value="1"/>
</dbReference>
<evidence type="ECO:0000256" key="9">
    <source>
        <dbReference type="RuleBase" id="RU362126"/>
    </source>
</evidence>
<feature type="compositionally biased region" description="Low complexity" evidence="10">
    <location>
        <begin position="435"/>
        <end position="451"/>
    </location>
</feature>
<protein>
    <submittedName>
        <fullName evidence="11">Calnexin like protein</fullName>
    </submittedName>
</protein>
<keyword evidence="5 9" id="KW-0256">Endoplasmic reticulum</keyword>
<evidence type="ECO:0000256" key="5">
    <source>
        <dbReference type="ARBA" id="ARBA00022824"/>
    </source>
</evidence>
<dbReference type="SUPFAM" id="SSF49899">
    <property type="entry name" value="Concanavalin A-like lectins/glucanases"/>
    <property type="match status" value="1"/>
</dbReference>
<dbReference type="Pfam" id="PF00262">
    <property type="entry name" value="Calreticulin"/>
    <property type="match status" value="2"/>
</dbReference>
<keyword evidence="8 9" id="KW-0143">Chaperone</keyword>
<feature type="compositionally biased region" description="Acidic residues" evidence="10">
    <location>
        <begin position="397"/>
        <end position="430"/>
    </location>
</feature>
<dbReference type="PRINTS" id="PR00626">
    <property type="entry name" value="CALRETICULIN"/>
</dbReference>
<evidence type="ECO:0000256" key="3">
    <source>
        <dbReference type="ARBA" id="ARBA00022723"/>
    </source>
</evidence>
<dbReference type="Gene3D" id="2.10.250.10">
    <property type="entry name" value="Calreticulin/calnexin, P domain"/>
    <property type="match status" value="1"/>
</dbReference>
<evidence type="ECO:0000313" key="11">
    <source>
        <dbReference type="EMBL" id="KAK2964905.1"/>
    </source>
</evidence>
<evidence type="ECO:0000256" key="1">
    <source>
        <dbReference type="ARBA" id="ARBA00004240"/>
    </source>
</evidence>
<dbReference type="Proteomes" id="UP001281761">
    <property type="component" value="Unassembled WGS sequence"/>
</dbReference>
<evidence type="ECO:0000256" key="7">
    <source>
        <dbReference type="ARBA" id="ARBA00022837"/>
    </source>
</evidence>
<dbReference type="InterPro" id="IPR018124">
    <property type="entry name" value="Calret/calnex_CS"/>
</dbReference>
<proteinExistence type="inferred from homology"/>
<keyword evidence="7" id="KW-0106">Calcium</keyword>
<dbReference type="PANTHER" id="PTHR11073:SF2">
    <property type="entry name" value="CALRETICULIN"/>
    <property type="match status" value="1"/>
</dbReference>
<organism evidence="11 12">
    <name type="scientific">Blattamonas nauphoetae</name>
    <dbReference type="NCBI Taxonomy" id="2049346"/>
    <lineage>
        <taxon>Eukaryota</taxon>
        <taxon>Metamonada</taxon>
        <taxon>Preaxostyla</taxon>
        <taxon>Oxymonadida</taxon>
        <taxon>Blattamonas</taxon>
    </lineage>
</organism>
<reference evidence="11 12" key="1">
    <citation type="journal article" date="2022" name="bioRxiv">
        <title>Genomics of Preaxostyla Flagellates Illuminates Evolutionary Transitions and the Path Towards Mitochondrial Loss.</title>
        <authorList>
            <person name="Novak L.V.F."/>
            <person name="Treitli S.C."/>
            <person name="Pyrih J."/>
            <person name="Halakuc P."/>
            <person name="Pipaliya S.V."/>
            <person name="Vacek V."/>
            <person name="Brzon O."/>
            <person name="Soukal P."/>
            <person name="Eme L."/>
            <person name="Dacks J.B."/>
            <person name="Karnkowska A."/>
            <person name="Elias M."/>
            <person name="Hampl V."/>
        </authorList>
    </citation>
    <scope>NUCLEOTIDE SEQUENCE [LARGE SCALE GENOMIC DNA]</scope>
    <source>
        <strain evidence="11">NAU3</strain>
        <tissue evidence="11">Gut</tissue>
    </source>
</reference>
<dbReference type="PANTHER" id="PTHR11073">
    <property type="entry name" value="CALRETICULIN AND CALNEXIN"/>
    <property type="match status" value="1"/>
</dbReference>
<dbReference type="InterPro" id="IPR001580">
    <property type="entry name" value="Calret/calnex"/>
</dbReference>
<feature type="compositionally biased region" description="Basic and acidic residues" evidence="10">
    <location>
        <begin position="352"/>
        <end position="396"/>
    </location>
</feature>
<evidence type="ECO:0000256" key="2">
    <source>
        <dbReference type="ARBA" id="ARBA00010983"/>
    </source>
</evidence>
<dbReference type="InterPro" id="IPR009033">
    <property type="entry name" value="Calreticulin/calnexin_P_dom_sf"/>
</dbReference>
<comment type="similarity">
    <text evidence="2 9">Belongs to the calreticulin family.</text>
</comment>
<feature type="signal peptide" evidence="9">
    <location>
        <begin position="1"/>
        <end position="20"/>
    </location>
</feature>
<evidence type="ECO:0000256" key="6">
    <source>
        <dbReference type="ARBA" id="ARBA00022833"/>
    </source>
</evidence>
<keyword evidence="12" id="KW-1185">Reference proteome</keyword>
<keyword evidence="4" id="KW-0430">Lectin</keyword>
<dbReference type="InterPro" id="IPR013320">
    <property type="entry name" value="ConA-like_dom_sf"/>
</dbReference>
<keyword evidence="6" id="KW-0862">Zinc</keyword>
<evidence type="ECO:0000256" key="10">
    <source>
        <dbReference type="SAM" id="MobiDB-lite"/>
    </source>
</evidence>
<dbReference type="PROSITE" id="PS00805">
    <property type="entry name" value="CALRETICULIN_REPEAT"/>
    <property type="match status" value="1"/>
</dbReference>